<evidence type="ECO:0000313" key="2">
    <source>
        <dbReference type="EMBL" id="MBE9115973.1"/>
    </source>
</evidence>
<feature type="transmembrane region" description="Helical" evidence="1">
    <location>
        <begin position="23"/>
        <end position="41"/>
    </location>
</feature>
<dbReference type="EMBL" id="JADEWZ010000010">
    <property type="protein sequence ID" value="MBE9115973.1"/>
    <property type="molecule type" value="Genomic_DNA"/>
</dbReference>
<reference evidence="2" key="1">
    <citation type="submission" date="2020-10" db="EMBL/GenBank/DDBJ databases">
        <authorList>
            <person name="Castelo-Branco R."/>
            <person name="Eusebio N."/>
            <person name="Adriana R."/>
            <person name="Vieira A."/>
            <person name="Brugerolle De Fraissinette N."/>
            <person name="Rezende De Castro R."/>
            <person name="Schneider M.P."/>
            <person name="Vasconcelos V."/>
            <person name="Leao P.N."/>
        </authorList>
    </citation>
    <scope>NUCLEOTIDE SEQUENCE</scope>
    <source>
        <strain evidence="2">LEGE 07157</strain>
    </source>
</reference>
<accession>A0A8J7DVV7</accession>
<dbReference type="Proteomes" id="UP000654482">
    <property type="component" value="Unassembled WGS sequence"/>
</dbReference>
<comment type="caution">
    <text evidence="2">The sequence shown here is derived from an EMBL/GenBank/DDBJ whole genome shotgun (WGS) entry which is preliminary data.</text>
</comment>
<keyword evidence="1" id="KW-1133">Transmembrane helix</keyword>
<evidence type="ECO:0000256" key="1">
    <source>
        <dbReference type="SAM" id="Phobius"/>
    </source>
</evidence>
<organism evidence="2 3">
    <name type="scientific">Lusitaniella coriacea LEGE 07157</name>
    <dbReference type="NCBI Taxonomy" id="945747"/>
    <lineage>
        <taxon>Bacteria</taxon>
        <taxon>Bacillati</taxon>
        <taxon>Cyanobacteriota</taxon>
        <taxon>Cyanophyceae</taxon>
        <taxon>Spirulinales</taxon>
        <taxon>Lusitaniellaceae</taxon>
        <taxon>Lusitaniella</taxon>
    </lineage>
</organism>
<protein>
    <submittedName>
        <fullName evidence="2">Uncharacterized protein</fullName>
    </submittedName>
</protein>
<evidence type="ECO:0000313" key="3">
    <source>
        <dbReference type="Proteomes" id="UP000654482"/>
    </source>
</evidence>
<proteinExistence type="predicted"/>
<keyword evidence="1" id="KW-0472">Membrane</keyword>
<name>A0A8J7DVV7_9CYAN</name>
<sequence>MSTNARTAKRISPKSRSNFSQSLPIYLVLLLGMIAIGTLQLPQLRKIQQQGQTLSPEELKEAEQSAKANLALLRKVPTFGFDNLIANWTILEFFEYFGDNEAREVTGYDLSLDYFDVIIDRDPRFLAAYNGLATSGSIYAARPEKTNTLIEKGLQSVTPKVPFRSYYILRHKGINEILFLPNSQEDARKSFETAAEWANSYSDEESQYVAELSRQTAQYLANNPESKTAKVSAWVMVLQAIPPSDKSTRKRAIREIEKLGGKVVQTPEGNWTIQPPETD</sequence>
<dbReference type="AlphaFoldDB" id="A0A8J7DVV7"/>
<keyword evidence="1" id="KW-0812">Transmembrane</keyword>
<keyword evidence="3" id="KW-1185">Reference proteome</keyword>
<gene>
    <name evidence="2" type="ORF">IQ249_08715</name>
</gene>
<dbReference type="RefSeq" id="WP_194029061.1">
    <property type="nucleotide sequence ID" value="NZ_JADEWZ010000010.1"/>
</dbReference>